<dbReference type="Gene3D" id="1.10.510.10">
    <property type="entry name" value="Transferase(Phosphotransferase) domain 1"/>
    <property type="match status" value="1"/>
</dbReference>
<dbReference type="InterPro" id="IPR017441">
    <property type="entry name" value="Protein_kinase_ATP_BS"/>
</dbReference>
<evidence type="ECO:0000256" key="10">
    <source>
        <dbReference type="SAM" id="Phobius"/>
    </source>
</evidence>
<evidence type="ECO:0000256" key="9">
    <source>
        <dbReference type="SAM" id="MobiDB-lite"/>
    </source>
</evidence>
<comment type="subcellular location">
    <subcellularLocation>
        <location evidence="1">Membrane</location>
        <topology evidence="1">Multi-pass membrane protein</topology>
    </subcellularLocation>
</comment>
<dbReference type="PROSITE" id="PS00108">
    <property type="entry name" value="PROTEIN_KINASE_ST"/>
    <property type="match status" value="1"/>
</dbReference>
<dbReference type="RefSeq" id="XP_009826912.1">
    <property type="nucleotide sequence ID" value="XM_009828610.1"/>
</dbReference>
<dbReference type="InterPro" id="IPR051681">
    <property type="entry name" value="Ser/Thr_Kinases-Pseudokinases"/>
</dbReference>
<dbReference type="OrthoDB" id="4062651at2759"/>
<gene>
    <name evidence="12" type="ORF">H257_04203</name>
</gene>
<keyword evidence="2" id="KW-0723">Serine/threonine-protein kinase</keyword>
<feature type="binding site" evidence="8">
    <location>
        <position position="281"/>
    </location>
    <ligand>
        <name>ATP</name>
        <dbReference type="ChEBI" id="CHEBI:30616"/>
    </ligand>
</feature>
<dbReference type="PROSITE" id="PS50011">
    <property type="entry name" value="PROTEIN_KINASE_DOM"/>
    <property type="match status" value="1"/>
</dbReference>
<feature type="domain" description="Protein kinase" evidence="11">
    <location>
        <begin position="254"/>
        <end position="526"/>
    </location>
</feature>
<evidence type="ECO:0000256" key="8">
    <source>
        <dbReference type="PROSITE-ProRule" id="PRU10141"/>
    </source>
</evidence>
<dbReference type="EMBL" id="KI913120">
    <property type="protein sequence ID" value="ETV83482.1"/>
    <property type="molecule type" value="Genomic_DNA"/>
</dbReference>
<dbReference type="InterPro" id="IPR001245">
    <property type="entry name" value="Ser-Thr/Tyr_kinase_cat_dom"/>
</dbReference>
<dbReference type="GO" id="GO:0004674">
    <property type="term" value="F:protein serine/threonine kinase activity"/>
    <property type="evidence" value="ECO:0007669"/>
    <property type="project" value="UniProtKB-KW"/>
</dbReference>
<evidence type="ECO:0000259" key="11">
    <source>
        <dbReference type="PROSITE" id="PS50011"/>
    </source>
</evidence>
<protein>
    <submittedName>
        <fullName evidence="12">TKL protein kinase</fullName>
    </submittedName>
</protein>
<dbReference type="GeneID" id="20806199"/>
<keyword evidence="3 10" id="KW-0812">Transmembrane</keyword>
<evidence type="ECO:0000256" key="4">
    <source>
        <dbReference type="ARBA" id="ARBA00022741"/>
    </source>
</evidence>
<dbReference type="AlphaFoldDB" id="W4GUX0"/>
<sequence>MSIPSSGGTERCTPELLLDLAKNATANATSCGSTDSIVLEPTALSWPGLWAECNTTTSATSVSCRVAWCTGLNDFIQLLPPNVSNCMLANGATLRDYRSSLLSLVEASPSPSSISPDITKPRSEAIIGTTRSPYAQPNPPVTGGPTAIVDITSPSSGSAFSNNMGLIVGGIVVAISLCALAILVVHRRRRHTAAKPPPPVDFSVYHPVQDDMHPRSNPNRAKKRRPPVQTTPDQVELDATMAKLDVVRIDHRELIRDRLLGSGAFGEVWLATYRGRLVAVKSALLGRHPQNRLSDVQHLVDEIGLMSVFRSPYVVGLVGASWKRVGDLTCVMEYMDQGDLRDKLDATSFDTFTWPDKAQCMLSIVEGLVYVHSFDIIHRDLKSRNVLLDSTHGTKLTDFGIAREDTQDTMTMGVGTYRWMAPELLQDSHYTVAADMYSFGVLVSELDTHCIPYSDQTNARGKPLADTTIMAQVMRGTLAPTFSTKCPEWVRDLGLRCVAHDPANRPTAMQVSLLLRQQIKALSYPI</sequence>
<dbReference type="PANTHER" id="PTHR44329">
    <property type="entry name" value="SERINE/THREONINE-PROTEIN KINASE TNNI3K-RELATED"/>
    <property type="match status" value="1"/>
</dbReference>
<evidence type="ECO:0000256" key="1">
    <source>
        <dbReference type="ARBA" id="ARBA00004141"/>
    </source>
</evidence>
<evidence type="ECO:0000256" key="2">
    <source>
        <dbReference type="ARBA" id="ARBA00022527"/>
    </source>
</evidence>
<dbReference type="InterPro" id="IPR017974">
    <property type="entry name" value="Claudin_CS"/>
</dbReference>
<evidence type="ECO:0000313" key="12">
    <source>
        <dbReference type="EMBL" id="ETV83482.1"/>
    </source>
</evidence>
<feature type="transmembrane region" description="Helical" evidence="10">
    <location>
        <begin position="164"/>
        <end position="185"/>
    </location>
</feature>
<name>W4GUX0_APHAT</name>
<evidence type="ECO:0000256" key="5">
    <source>
        <dbReference type="ARBA" id="ARBA00022840"/>
    </source>
</evidence>
<keyword evidence="7 10" id="KW-0472">Membrane</keyword>
<reference evidence="12" key="1">
    <citation type="submission" date="2013-12" db="EMBL/GenBank/DDBJ databases">
        <title>The Genome Sequence of Aphanomyces astaci APO3.</title>
        <authorList>
            <consortium name="The Broad Institute Genomics Platform"/>
            <person name="Russ C."/>
            <person name="Tyler B."/>
            <person name="van West P."/>
            <person name="Dieguez-Uribeondo J."/>
            <person name="Young S.K."/>
            <person name="Zeng Q."/>
            <person name="Gargeya S."/>
            <person name="Fitzgerald M."/>
            <person name="Abouelleil A."/>
            <person name="Alvarado L."/>
            <person name="Chapman S.B."/>
            <person name="Gainer-Dewar J."/>
            <person name="Goldberg J."/>
            <person name="Griggs A."/>
            <person name="Gujja S."/>
            <person name="Hansen M."/>
            <person name="Howarth C."/>
            <person name="Imamovic A."/>
            <person name="Ireland A."/>
            <person name="Larimer J."/>
            <person name="McCowan C."/>
            <person name="Murphy C."/>
            <person name="Pearson M."/>
            <person name="Poon T.W."/>
            <person name="Priest M."/>
            <person name="Roberts A."/>
            <person name="Saif S."/>
            <person name="Shea T."/>
            <person name="Sykes S."/>
            <person name="Wortman J."/>
            <person name="Nusbaum C."/>
            <person name="Birren B."/>
        </authorList>
    </citation>
    <scope>NUCLEOTIDE SEQUENCE [LARGE SCALE GENOMIC DNA]</scope>
    <source>
        <strain evidence="12">APO3</strain>
    </source>
</reference>
<dbReference type="PRINTS" id="PR00109">
    <property type="entry name" value="TYRKINASE"/>
</dbReference>
<keyword evidence="4 8" id="KW-0547">Nucleotide-binding</keyword>
<evidence type="ECO:0000256" key="3">
    <source>
        <dbReference type="ARBA" id="ARBA00022692"/>
    </source>
</evidence>
<accession>W4GUX0</accession>
<evidence type="ECO:0000256" key="6">
    <source>
        <dbReference type="ARBA" id="ARBA00022989"/>
    </source>
</evidence>
<dbReference type="Pfam" id="PF00069">
    <property type="entry name" value="Pkinase"/>
    <property type="match status" value="1"/>
</dbReference>
<dbReference type="PROSITE" id="PS00107">
    <property type="entry name" value="PROTEIN_KINASE_ATP"/>
    <property type="match status" value="1"/>
</dbReference>
<dbReference type="SMART" id="SM00220">
    <property type="entry name" value="S_TKc"/>
    <property type="match status" value="1"/>
</dbReference>
<feature type="region of interest" description="Disordered" evidence="9">
    <location>
        <begin position="193"/>
        <end position="232"/>
    </location>
</feature>
<dbReference type="InterPro" id="IPR000719">
    <property type="entry name" value="Prot_kinase_dom"/>
</dbReference>
<keyword evidence="6 10" id="KW-1133">Transmembrane helix</keyword>
<keyword evidence="12" id="KW-0808">Transferase</keyword>
<dbReference type="SUPFAM" id="SSF56112">
    <property type="entry name" value="Protein kinase-like (PK-like)"/>
    <property type="match status" value="1"/>
</dbReference>
<dbReference type="VEuPathDB" id="FungiDB:H257_04203"/>
<dbReference type="GO" id="GO:0005524">
    <property type="term" value="F:ATP binding"/>
    <property type="evidence" value="ECO:0007669"/>
    <property type="project" value="UniProtKB-UniRule"/>
</dbReference>
<evidence type="ECO:0000256" key="7">
    <source>
        <dbReference type="ARBA" id="ARBA00023136"/>
    </source>
</evidence>
<organism evidence="12">
    <name type="scientific">Aphanomyces astaci</name>
    <name type="common">Crayfish plague agent</name>
    <dbReference type="NCBI Taxonomy" id="112090"/>
    <lineage>
        <taxon>Eukaryota</taxon>
        <taxon>Sar</taxon>
        <taxon>Stramenopiles</taxon>
        <taxon>Oomycota</taxon>
        <taxon>Saprolegniomycetes</taxon>
        <taxon>Saprolegniales</taxon>
        <taxon>Verrucalvaceae</taxon>
        <taxon>Aphanomyces</taxon>
    </lineage>
</organism>
<dbReference type="STRING" id="112090.W4GUX0"/>
<dbReference type="PANTHER" id="PTHR44329:SF214">
    <property type="entry name" value="PROTEIN KINASE DOMAIN-CONTAINING PROTEIN"/>
    <property type="match status" value="1"/>
</dbReference>
<keyword evidence="5 8" id="KW-0067">ATP-binding</keyword>
<dbReference type="InterPro" id="IPR008271">
    <property type="entry name" value="Ser/Thr_kinase_AS"/>
</dbReference>
<dbReference type="PROSITE" id="PS01346">
    <property type="entry name" value="CLAUDIN"/>
    <property type="match status" value="1"/>
</dbReference>
<keyword evidence="12" id="KW-0418">Kinase</keyword>
<dbReference type="GO" id="GO:0016020">
    <property type="term" value="C:membrane"/>
    <property type="evidence" value="ECO:0007669"/>
    <property type="project" value="UniProtKB-SubCell"/>
</dbReference>
<dbReference type="InterPro" id="IPR011009">
    <property type="entry name" value="Kinase-like_dom_sf"/>
</dbReference>
<proteinExistence type="predicted"/>